<sequence>MASITGDNSLDPNWPMLYLRPEVIHYEGLYLVTISKLKDNESQFITDAGNVCCRAETGEKTPYIPTTQQGDTILHYHCTLGHVRGLKYIITAINYFTCWPVVWATTNHTATTTTCFIGKEIVACFG</sequence>
<dbReference type="EMBL" id="QTSX02001428">
    <property type="protein sequence ID" value="KAJ9082571.1"/>
    <property type="molecule type" value="Genomic_DNA"/>
</dbReference>
<gene>
    <name evidence="1" type="ORF">DSO57_1003342</name>
</gene>
<dbReference type="Proteomes" id="UP001165960">
    <property type="component" value="Unassembled WGS sequence"/>
</dbReference>
<organism evidence="1 2">
    <name type="scientific">Entomophthora muscae</name>
    <dbReference type="NCBI Taxonomy" id="34485"/>
    <lineage>
        <taxon>Eukaryota</taxon>
        <taxon>Fungi</taxon>
        <taxon>Fungi incertae sedis</taxon>
        <taxon>Zoopagomycota</taxon>
        <taxon>Entomophthoromycotina</taxon>
        <taxon>Entomophthoromycetes</taxon>
        <taxon>Entomophthorales</taxon>
        <taxon>Entomophthoraceae</taxon>
        <taxon>Entomophthora</taxon>
    </lineage>
</organism>
<accession>A0ACC2U7P6</accession>
<evidence type="ECO:0000313" key="1">
    <source>
        <dbReference type="EMBL" id="KAJ9082571.1"/>
    </source>
</evidence>
<protein>
    <submittedName>
        <fullName evidence="1">Uncharacterized protein</fullName>
    </submittedName>
</protein>
<reference evidence="1" key="1">
    <citation type="submission" date="2022-04" db="EMBL/GenBank/DDBJ databases">
        <title>Genome of the entomopathogenic fungus Entomophthora muscae.</title>
        <authorList>
            <person name="Elya C."/>
            <person name="Lovett B.R."/>
            <person name="Lee E."/>
            <person name="Macias A.M."/>
            <person name="Hajek A.E."/>
            <person name="De Bivort B.L."/>
            <person name="Kasson M.T."/>
            <person name="De Fine Licht H.H."/>
            <person name="Stajich J.E."/>
        </authorList>
    </citation>
    <scope>NUCLEOTIDE SEQUENCE</scope>
    <source>
        <strain evidence="1">Berkeley</strain>
    </source>
</reference>
<keyword evidence="2" id="KW-1185">Reference proteome</keyword>
<evidence type="ECO:0000313" key="2">
    <source>
        <dbReference type="Proteomes" id="UP001165960"/>
    </source>
</evidence>
<comment type="caution">
    <text evidence="1">The sequence shown here is derived from an EMBL/GenBank/DDBJ whole genome shotgun (WGS) entry which is preliminary data.</text>
</comment>
<proteinExistence type="predicted"/>
<name>A0ACC2U7P6_9FUNG</name>